<protein>
    <submittedName>
        <fullName evidence="2">Uncharacterized protein</fullName>
    </submittedName>
</protein>
<organism evidence="2 3">
    <name type="scientific">Arxiozyma heterogenica</name>
    <dbReference type="NCBI Taxonomy" id="278026"/>
    <lineage>
        <taxon>Eukaryota</taxon>
        <taxon>Fungi</taxon>
        <taxon>Dikarya</taxon>
        <taxon>Ascomycota</taxon>
        <taxon>Saccharomycotina</taxon>
        <taxon>Saccharomycetes</taxon>
        <taxon>Saccharomycetales</taxon>
        <taxon>Saccharomycetaceae</taxon>
        <taxon>Arxiozyma</taxon>
    </lineage>
</organism>
<name>A0AAN7WII4_9SACH</name>
<evidence type="ECO:0000256" key="1">
    <source>
        <dbReference type="SAM" id="Coils"/>
    </source>
</evidence>
<gene>
    <name evidence="2" type="ORF">RI543_001315</name>
</gene>
<proteinExistence type="predicted"/>
<feature type="coiled-coil region" evidence="1">
    <location>
        <begin position="387"/>
        <end position="414"/>
    </location>
</feature>
<keyword evidence="3" id="KW-1185">Reference proteome</keyword>
<comment type="caution">
    <text evidence="2">The sequence shown here is derived from an EMBL/GenBank/DDBJ whole genome shotgun (WGS) entry which is preliminary data.</text>
</comment>
<dbReference type="Proteomes" id="UP001306508">
    <property type="component" value="Unassembled WGS sequence"/>
</dbReference>
<keyword evidence="1" id="KW-0175">Coiled coil</keyword>
<accession>A0AAN7WII4</accession>
<evidence type="ECO:0000313" key="3">
    <source>
        <dbReference type="Proteomes" id="UP001306508"/>
    </source>
</evidence>
<sequence length="444" mass="53366">MNKGAHSQQKQKIKLTLKIAMVVSKSEEIQSKISSTKKHLSKFKSFFKNINVESFKNDNFSSAKGIRPLVFQETQYFSNGEIIETTQPDNHLIIKDKSRTFFNVERKDEHTPVVEQQLRGRRRKETVNKIKYFFKEKIAPVFQSFKKTDDVLGLDIKLYATACKNYKVRQQIKNLKETVFEIKQIKQHLLKKVEKYNSNFDPLELEYMELLSTEIDSLKTLLQKKRLEKRAQVNSLVELLYRLQYLGENIEEHENVLKVQKEEDNESRENILRERHLILRERERRNEKTELYKWQLDQIEKQRLRPKENERPILHFSKINPWTVKNDLLRDQSEQISSWQLRFNFLQRQKPSVTIWEIQSGEVPLSGVHPRTLRYAQEYAKKYYDMQLEIEQIIQQQEQEKLQLERDTVEYVKAFWNTKSRQIAREIKESEVLQQLITFNNKLK</sequence>
<reference evidence="3" key="1">
    <citation type="submission" date="2023-07" db="EMBL/GenBank/DDBJ databases">
        <title>A draft genome of Kazachstania heterogenica Y-27499.</title>
        <authorList>
            <person name="Donic C."/>
            <person name="Kralova J.S."/>
            <person name="Fidel L."/>
            <person name="Ben-Dor S."/>
            <person name="Jung S."/>
        </authorList>
    </citation>
    <scope>NUCLEOTIDE SEQUENCE [LARGE SCALE GENOMIC DNA]</scope>
    <source>
        <strain evidence="3">Y27499</strain>
    </source>
</reference>
<feature type="coiled-coil region" evidence="1">
    <location>
        <begin position="208"/>
        <end position="270"/>
    </location>
</feature>
<dbReference type="AlphaFoldDB" id="A0AAN7WII4"/>
<dbReference type="EMBL" id="JAWIZZ010000037">
    <property type="protein sequence ID" value="KAK5781268.1"/>
    <property type="molecule type" value="Genomic_DNA"/>
</dbReference>
<evidence type="ECO:0000313" key="2">
    <source>
        <dbReference type="EMBL" id="KAK5781268.1"/>
    </source>
</evidence>